<dbReference type="InterPro" id="IPR004686">
    <property type="entry name" value="Mtc"/>
</dbReference>
<protein>
    <recommendedName>
        <fullName evidence="9">Sidoreflexin</fullName>
    </recommendedName>
</protein>
<feature type="transmembrane region" description="Helical" evidence="9">
    <location>
        <begin position="306"/>
        <end position="330"/>
    </location>
</feature>
<dbReference type="PANTHER" id="PTHR11153">
    <property type="entry name" value="SIDEROFLEXIN"/>
    <property type="match status" value="1"/>
</dbReference>
<keyword evidence="8 9" id="KW-0472">Membrane</keyword>
<proteinExistence type="inferred from homology"/>
<dbReference type="AlphaFoldDB" id="A0A161VZF3"/>
<evidence type="ECO:0000256" key="5">
    <source>
        <dbReference type="ARBA" id="ARBA00022970"/>
    </source>
</evidence>
<keyword evidence="5" id="KW-0029">Amino-acid transport</keyword>
<feature type="region of interest" description="Disordered" evidence="10">
    <location>
        <begin position="243"/>
        <end position="262"/>
    </location>
</feature>
<name>A0A161VZF3_COLIC</name>
<dbReference type="PANTHER" id="PTHR11153:SF6">
    <property type="entry name" value="SIDEROFLEXIN-5"/>
    <property type="match status" value="1"/>
</dbReference>
<comment type="subcellular location">
    <subcellularLocation>
        <location evidence="1 9">Mitochondrion membrane</location>
        <topology evidence="1 9">Multi-pass membrane protein</topology>
    </subcellularLocation>
</comment>
<feature type="region of interest" description="Disordered" evidence="10">
    <location>
        <begin position="1"/>
        <end position="32"/>
    </location>
</feature>
<comment type="caution">
    <text evidence="9">Lacks conserved residue(s) required for the propagation of feature annotation.</text>
</comment>
<keyword evidence="3" id="KW-0813">Transport</keyword>
<evidence type="ECO:0000256" key="6">
    <source>
        <dbReference type="ARBA" id="ARBA00022989"/>
    </source>
</evidence>
<accession>A0A161VZF3</accession>
<comment type="caution">
    <text evidence="11">The sequence shown here is derived from an EMBL/GenBank/DDBJ whole genome shotgun (WGS) entry which is preliminary data.</text>
</comment>
<evidence type="ECO:0000256" key="4">
    <source>
        <dbReference type="ARBA" id="ARBA00022692"/>
    </source>
</evidence>
<dbReference type="GO" id="GO:0015075">
    <property type="term" value="F:monoatomic ion transmembrane transporter activity"/>
    <property type="evidence" value="ECO:0007669"/>
    <property type="project" value="InterPro"/>
</dbReference>
<dbReference type="Pfam" id="PF03820">
    <property type="entry name" value="SFXNs"/>
    <property type="match status" value="1"/>
</dbReference>
<keyword evidence="4 9" id="KW-0812">Transmembrane</keyword>
<evidence type="ECO:0000256" key="2">
    <source>
        <dbReference type="ARBA" id="ARBA00005974"/>
    </source>
</evidence>
<dbReference type="GO" id="GO:0006865">
    <property type="term" value="P:amino acid transport"/>
    <property type="evidence" value="ECO:0007669"/>
    <property type="project" value="UniProtKB-KW"/>
</dbReference>
<dbReference type="Proteomes" id="UP000076584">
    <property type="component" value="Unassembled WGS sequence"/>
</dbReference>
<sequence>LSHLRSFFETLENPPRNTPTMSASLPGSRELPASQHDLSTYWGRVRHNMGLTDPSTLLVGSTGLEQAKSLLTDYKQGKIPTMTPDLWTAKKVVDSTLHPDTGEPVLLPFRMSAFVLTNLVVTAGMLQPGLGTAGTIAWQVVNQSLNVAINSANANKSSPLTWRKLGESYAMAVSVSCGVAVGLNKLVPRLRNLTPATRTTLTRLVPFAAVASAGFLNVLLMRGEEMRTGIDVFSVLSDAERARKEKEEGEGAGQPQSLGRSKKAAQIAVGETAASRVFNSTPIMVIPPLVLVRLQQQQWLKQRPRLVVPINLGLILVTSYAVLPLALAVFPQRQSISADKLEPEFHGRGGEGGLVVFNRGI</sequence>
<feature type="non-terminal residue" evidence="11">
    <location>
        <position position="1"/>
    </location>
</feature>
<dbReference type="STRING" id="1573173.A0A161VZF3"/>
<evidence type="ECO:0000313" key="12">
    <source>
        <dbReference type="Proteomes" id="UP000076584"/>
    </source>
</evidence>
<evidence type="ECO:0000256" key="8">
    <source>
        <dbReference type="ARBA" id="ARBA00023136"/>
    </source>
</evidence>
<comment type="similarity">
    <text evidence="2 9">Belongs to the sideroflexin family.</text>
</comment>
<evidence type="ECO:0000256" key="7">
    <source>
        <dbReference type="ARBA" id="ARBA00023128"/>
    </source>
</evidence>
<evidence type="ECO:0000256" key="3">
    <source>
        <dbReference type="ARBA" id="ARBA00022448"/>
    </source>
</evidence>
<evidence type="ECO:0000256" key="10">
    <source>
        <dbReference type="SAM" id="MobiDB-lite"/>
    </source>
</evidence>
<keyword evidence="12" id="KW-1185">Reference proteome</keyword>
<keyword evidence="7 9" id="KW-0496">Mitochondrion</keyword>
<feature type="transmembrane region" description="Helical" evidence="9">
    <location>
        <begin position="203"/>
        <end position="220"/>
    </location>
</feature>
<organism evidence="11 12">
    <name type="scientific">Colletotrichum incanum</name>
    <name type="common">Soybean anthracnose fungus</name>
    <dbReference type="NCBI Taxonomy" id="1573173"/>
    <lineage>
        <taxon>Eukaryota</taxon>
        <taxon>Fungi</taxon>
        <taxon>Dikarya</taxon>
        <taxon>Ascomycota</taxon>
        <taxon>Pezizomycotina</taxon>
        <taxon>Sordariomycetes</taxon>
        <taxon>Hypocreomycetidae</taxon>
        <taxon>Glomerellales</taxon>
        <taxon>Glomerellaceae</taxon>
        <taxon>Colletotrichum</taxon>
        <taxon>Colletotrichum spaethianum species complex</taxon>
    </lineage>
</organism>
<gene>
    <name evidence="11" type="ORF">CI238_00652</name>
</gene>
<evidence type="ECO:0000256" key="9">
    <source>
        <dbReference type="RuleBase" id="RU362000"/>
    </source>
</evidence>
<dbReference type="EMBL" id="LFIW01002706">
    <property type="protein sequence ID" value="KZL64253.1"/>
    <property type="molecule type" value="Genomic_DNA"/>
</dbReference>
<dbReference type="NCBIfam" id="TIGR00798">
    <property type="entry name" value="mtc"/>
    <property type="match status" value="1"/>
</dbReference>
<evidence type="ECO:0000313" key="11">
    <source>
        <dbReference type="EMBL" id="KZL64253.1"/>
    </source>
</evidence>
<evidence type="ECO:0000256" key="1">
    <source>
        <dbReference type="ARBA" id="ARBA00004225"/>
    </source>
</evidence>
<keyword evidence="6 9" id="KW-1133">Transmembrane helix</keyword>
<dbReference type="GO" id="GO:0005743">
    <property type="term" value="C:mitochondrial inner membrane"/>
    <property type="evidence" value="ECO:0007669"/>
    <property type="project" value="TreeGrafter"/>
</dbReference>
<dbReference type="GO" id="GO:1990542">
    <property type="term" value="P:mitochondrial transmembrane transport"/>
    <property type="evidence" value="ECO:0007669"/>
    <property type="project" value="TreeGrafter"/>
</dbReference>
<reference evidence="11 12" key="1">
    <citation type="submission" date="2015-06" db="EMBL/GenBank/DDBJ databases">
        <title>Survival trade-offs in plant roots during colonization by closely related pathogenic and mutualistic fungi.</title>
        <authorList>
            <person name="Hacquard S."/>
            <person name="Kracher B."/>
            <person name="Hiruma K."/>
            <person name="Weinman A."/>
            <person name="Muench P."/>
            <person name="Garrido Oter R."/>
            <person name="Ver Loren van Themaat E."/>
            <person name="Dallerey J.-F."/>
            <person name="Damm U."/>
            <person name="Henrissat B."/>
            <person name="Lespinet O."/>
            <person name="Thon M."/>
            <person name="Kemen E."/>
            <person name="McHardy A.C."/>
            <person name="Schulze-Lefert P."/>
            <person name="O'Connell R.J."/>
        </authorList>
    </citation>
    <scope>NUCLEOTIDE SEQUENCE [LARGE SCALE GENOMIC DNA]</scope>
    <source>
        <strain evidence="11 12">MAFF 238704</strain>
    </source>
</reference>